<organism evidence="2 3">
    <name type="scientific">Formosa maritima</name>
    <dbReference type="NCBI Taxonomy" id="2592046"/>
    <lineage>
        <taxon>Bacteria</taxon>
        <taxon>Pseudomonadati</taxon>
        <taxon>Bacteroidota</taxon>
        <taxon>Flavobacteriia</taxon>
        <taxon>Flavobacteriales</taxon>
        <taxon>Flavobacteriaceae</taxon>
        <taxon>Formosa</taxon>
    </lineage>
</organism>
<reference evidence="2 3" key="1">
    <citation type="submission" date="2019-08" db="EMBL/GenBank/DDBJ databases">
        <title>Formosa sediminis sp. nov., isolated from marine sediment.</title>
        <authorList>
            <person name="Cao W.R."/>
        </authorList>
    </citation>
    <scope>NUCLEOTIDE SEQUENCE [LARGE SCALE GENOMIC DNA]</scope>
    <source>
        <strain evidence="2 3">1494</strain>
    </source>
</reference>
<evidence type="ECO:0000256" key="1">
    <source>
        <dbReference type="SAM" id="Phobius"/>
    </source>
</evidence>
<evidence type="ECO:0000313" key="2">
    <source>
        <dbReference type="EMBL" id="TYA58271.1"/>
    </source>
</evidence>
<accession>A0A5D0GHK1</accession>
<dbReference type="Proteomes" id="UP000324550">
    <property type="component" value="Unassembled WGS sequence"/>
</dbReference>
<dbReference type="OrthoDB" id="821805at2"/>
<name>A0A5D0GHK1_9FLAO</name>
<sequence>MIKFFRQIRQNLLMENKTGKYFKYAIGEIILVVIGILIALQVNNWNQNRLVQKEKEDILLKLHSDFIENKKIVNDYKISSDKEMMASIALMKLVGASQETLSNHNIDSLLYVSLGASEIAFADNTVKSIVQNANLNLFKDDTISELLYKWNSLSEIRKNRNHKLDSWANEQILPFLLDKISFKEMDMQSDYVWAGKSKVKPDYYVLFQTVEFENYYDNYLWLMQNLRERIQETEILIDDIIDASKP</sequence>
<dbReference type="EMBL" id="VSFC01000019">
    <property type="protein sequence ID" value="TYA58271.1"/>
    <property type="molecule type" value="Genomic_DNA"/>
</dbReference>
<gene>
    <name evidence="2" type="ORF">FVF61_03605</name>
</gene>
<comment type="caution">
    <text evidence="2">The sequence shown here is derived from an EMBL/GenBank/DDBJ whole genome shotgun (WGS) entry which is preliminary data.</text>
</comment>
<feature type="transmembrane region" description="Helical" evidence="1">
    <location>
        <begin position="21"/>
        <end position="40"/>
    </location>
</feature>
<keyword evidence="1" id="KW-0812">Transmembrane</keyword>
<proteinExistence type="predicted"/>
<evidence type="ECO:0000313" key="3">
    <source>
        <dbReference type="Proteomes" id="UP000324550"/>
    </source>
</evidence>
<keyword evidence="1" id="KW-1133">Transmembrane helix</keyword>
<dbReference type="AlphaFoldDB" id="A0A5D0GHK1"/>
<keyword evidence="3" id="KW-1185">Reference proteome</keyword>
<protein>
    <submittedName>
        <fullName evidence="2">Uncharacterized protein</fullName>
    </submittedName>
</protein>
<keyword evidence="1" id="KW-0472">Membrane</keyword>